<sequence length="49" mass="5550">MTLYVGHGIRFPYIPTTNLRMNGGTAKNNAHAAKDSWHHILAFLEQLSR</sequence>
<feature type="domain" description="BAAT/Acyl-CoA thioester hydrolase C-terminal" evidence="1">
    <location>
        <begin position="6"/>
        <end position="46"/>
    </location>
</feature>
<comment type="caution">
    <text evidence="2">The sequence shown here is derived from an EMBL/GenBank/DDBJ whole genome shotgun (WGS) entry which is preliminary data.</text>
</comment>
<dbReference type="EMBL" id="RHHT01000071">
    <property type="protein sequence ID" value="RNB70253.1"/>
    <property type="molecule type" value="Genomic_DNA"/>
</dbReference>
<protein>
    <recommendedName>
        <fullName evidence="1">BAAT/Acyl-CoA thioester hydrolase C-terminal domain-containing protein</fullName>
    </recommendedName>
</protein>
<dbReference type="RefSeq" id="WP_122915448.1">
    <property type="nucleotide sequence ID" value="NZ_RHHT01000071.1"/>
</dbReference>
<evidence type="ECO:0000313" key="2">
    <source>
        <dbReference type="EMBL" id="RNB70253.1"/>
    </source>
</evidence>
<dbReference type="Gene3D" id="3.40.50.1820">
    <property type="entry name" value="alpha/beta hydrolase"/>
    <property type="match status" value="1"/>
</dbReference>
<dbReference type="InterPro" id="IPR029058">
    <property type="entry name" value="AB_hydrolase_fold"/>
</dbReference>
<dbReference type="InterPro" id="IPR014940">
    <property type="entry name" value="BAAT_C"/>
</dbReference>
<gene>
    <name evidence="2" type="ORF">EDM58_23295</name>
</gene>
<dbReference type="AlphaFoldDB" id="A0A3M8C466"/>
<organism evidence="2 3">
    <name type="scientific">Brevibacillus panacihumi</name>
    <dbReference type="NCBI Taxonomy" id="497735"/>
    <lineage>
        <taxon>Bacteria</taxon>
        <taxon>Bacillati</taxon>
        <taxon>Bacillota</taxon>
        <taxon>Bacilli</taxon>
        <taxon>Bacillales</taxon>
        <taxon>Paenibacillaceae</taxon>
        <taxon>Brevibacillus</taxon>
    </lineage>
</organism>
<accession>A0A3M8C466</accession>
<evidence type="ECO:0000259" key="1">
    <source>
        <dbReference type="Pfam" id="PF08840"/>
    </source>
</evidence>
<evidence type="ECO:0000313" key="3">
    <source>
        <dbReference type="Proteomes" id="UP000281915"/>
    </source>
</evidence>
<dbReference type="Proteomes" id="UP000281915">
    <property type="component" value="Unassembled WGS sequence"/>
</dbReference>
<dbReference type="Pfam" id="PF08840">
    <property type="entry name" value="BAAT_C"/>
    <property type="match status" value="1"/>
</dbReference>
<proteinExistence type="predicted"/>
<name>A0A3M8C466_9BACL</name>
<reference evidence="2 3" key="1">
    <citation type="submission" date="2018-10" db="EMBL/GenBank/DDBJ databases">
        <title>Phylogenomics of Brevibacillus.</title>
        <authorList>
            <person name="Dunlap C."/>
        </authorList>
    </citation>
    <scope>NUCLEOTIDE SEQUENCE [LARGE SCALE GENOMIC DNA]</scope>
    <source>
        <strain evidence="2 3">JCM 15085</strain>
    </source>
</reference>